<gene>
    <name evidence="2" type="ORF">QF206_00990</name>
</gene>
<accession>A0AAW6T592</accession>
<evidence type="ECO:0000313" key="3">
    <source>
        <dbReference type="Proteomes" id="UP001321506"/>
    </source>
</evidence>
<dbReference type="PANTHER" id="PTHR37694">
    <property type="entry name" value="SLR8022 PROTEIN"/>
    <property type="match status" value="1"/>
</dbReference>
<dbReference type="CDD" id="cd02230">
    <property type="entry name" value="cupin_HP0902-like"/>
    <property type="match status" value="1"/>
</dbReference>
<feature type="domain" description="Cupin type-2" evidence="1">
    <location>
        <begin position="52"/>
        <end position="108"/>
    </location>
</feature>
<dbReference type="SUPFAM" id="SSF51182">
    <property type="entry name" value="RmlC-like cupins"/>
    <property type="match status" value="1"/>
</dbReference>
<reference evidence="2 3" key="1">
    <citation type="submission" date="2023-04" db="EMBL/GenBank/DDBJ databases">
        <title>Klugiella caeni sp. nov. isolated from the sludge of biochemical tank.</title>
        <authorList>
            <person name="Geng K."/>
        </authorList>
    </citation>
    <scope>NUCLEOTIDE SEQUENCE [LARGE SCALE GENOMIC DNA]</scope>
    <source>
        <strain evidence="2 3">YN-L-19</strain>
    </source>
</reference>
<dbReference type="Proteomes" id="UP001321506">
    <property type="component" value="Unassembled WGS sequence"/>
</dbReference>
<dbReference type="InterPro" id="IPR013096">
    <property type="entry name" value="Cupin_2"/>
</dbReference>
<proteinExistence type="predicted"/>
<dbReference type="PANTHER" id="PTHR37694:SF1">
    <property type="entry name" value="SLR8022 PROTEIN"/>
    <property type="match status" value="1"/>
</dbReference>
<protein>
    <submittedName>
        <fullName evidence="2">Cupin domain-containing protein</fullName>
    </submittedName>
</protein>
<organism evidence="2 3">
    <name type="scientific">Ruicaihuangia caeni</name>
    <dbReference type="NCBI Taxonomy" id="3042517"/>
    <lineage>
        <taxon>Bacteria</taxon>
        <taxon>Bacillati</taxon>
        <taxon>Actinomycetota</taxon>
        <taxon>Actinomycetes</taxon>
        <taxon>Micrococcales</taxon>
        <taxon>Microbacteriaceae</taxon>
        <taxon>Ruicaihuangia</taxon>
    </lineage>
</organism>
<comment type="caution">
    <text evidence="2">The sequence shown here is derived from an EMBL/GenBank/DDBJ whole genome shotgun (WGS) entry which is preliminary data.</text>
</comment>
<evidence type="ECO:0000313" key="2">
    <source>
        <dbReference type="EMBL" id="MDI2097543.1"/>
    </source>
</evidence>
<dbReference type="InterPro" id="IPR014710">
    <property type="entry name" value="RmlC-like_jellyroll"/>
</dbReference>
<keyword evidence="3" id="KW-1185">Reference proteome</keyword>
<dbReference type="Gene3D" id="2.60.120.10">
    <property type="entry name" value="Jelly Rolls"/>
    <property type="match status" value="1"/>
</dbReference>
<evidence type="ECO:0000259" key="1">
    <source>
        <dbReference type="Pfam" id="PF07883"/>
    </source>
</evidence>
<dbReference type="EMBL" id="JASATX010000001">
    <property type="protein sequence ID" value="MDI2097543.1"/>
    <property type="molecule type" value="Genomic_DNA"/>
</dbReference>
<dbReference type="Pfam" id="PF07883">
    <property type="entry name" value="Cupin_2"/>
    <property type="match status" value="1"/>
</dbReference>
<dbReference type="RefSeq" id="WP_281487333.1">
    <property type="nucleotide sequence ID" value="NZ_JASATX010000001.1"/>
</dbReference>
<dbReference type="InterPro" id="IPR011051">
    <property type="entry name" value="RmlC_Cupin_sf"/>
</dbReference>
<dbReference type="AlphaFoldDB" id="A0AAW6T592"/>
<sequence>MEDVTEDRVLVVDDLLGRAPVEEGRLGHHTVLKSPDVRIVVLAFEAGHLLKEHSAPKTLLMQALDGHLLVTVGGREVDLRPGMLIRVEALERHEVRAVEDSRLMLTLVG</sequence>
<name>A0AAW6T592_9MICO</name>